<reference evidence="1" key="1">
    <citation type="journal article" date="2015" name="Nature">
        <title>Complex archaea that bridge the gap between prokaryotes and eukaryotes.</title>
        <authorList>
            <person name="Spang A."/>
            <person name="Saw J.H."/>
            <person name="Jorgensen S.L."/>
            <person name="Zaremba-Niedzwiedzka K."/>
            <person name="Martijn J."/>
            <person name="Lind A.E."/>
            <person name="van Eijk R."/>
            <person name="Schleper C."/>
            <person name="Guy L."/>
            <person name="Ettema T.J."/>
        </authorList>
    </citation>
    <scope>NUCLEOTIDE SEQUENCE</scope>
</reference>
<accession>A0A0F8ZY59</accession>
<name>A0A0F8ZY59_9ZZZZ</name>
<sequence>MEHTPNAIRGKKGFQTIPLAERFWARVKK</sequence>
<comment type="caution">
    <text evidence="1">The sequence shown here is derived from an EMBL/GenBank/DDBJ whole genome shotgun (WGS) entry which is preliminary data.</text>
</comment>
<proteinExistence type="predicted"/>
<evidence type="ECO:0000313" key="1">
    <source>
        <dbReference type="EMBL" id="KKK98847.1"/>
    </source>
</evidence>
<organism evidence="1">
    <name type="scientific">marine sediment metagenome</name>
    <dbReference type="NCBI Taxonomy" id="412755"/>
    <lineage>
        <taxon>unclassified sequences</taxon>
        <taxon>metagenomes</taxon>
        <taxon>ecological metagenomes</taxon>
    </lineage>
</organism>
<dbReference type="AlphaFoldDB" id="A0A0F8ZY59"/>
<feature type="non-terminal residue" evidence="1">
    <location>
        <position position="29"/>
    </location>
</feature>
<gene>
    <name evidence="1" type="ORF">LCGC14_2638630</name>
</gene>
<protein>
    <submittedName>
        <fullName evidence="1">Uncharacterized protein</fullName>
    </submittedName>
</protein>
<dbReference type="EMBL" id="LAZR01045448">
    <property type="protein sequence ID" value="KKK98847.1"/>
    <property type="molecule type" value="Genomic_DNA"/>
</dbReference>